<evidence type="ECO:0000256" key="3">
    <source>
        <dbReference type="ARBA" id="ARBA00022980"/>
    </source>
</evidence>
<dbReference type="CDD" id="cd00200">
    <property type="entry name" value="WD40"/>
    <property type="match status" value="1"/>
</dbReference>
<dbReference type="EMBL" id="AHKC01018412">
    <property type="protein sequence ID" value="EKF27339.1"/>
    <property type="molecule type" value="Genomic_DNA"/>
</dbReference>
<evidence type="ECO:0000313" key="7">
    <source>
        <dbReference type="Proteomes" id="UP000007350"/>
    </source>
</evidence>
<reference evidence="6 7" key="1">
    <citation type="journal article" date="2012" name="BMC Genomics">
        <title>Comparative genomic analysis of human infective Trypanosoma cruzi lineages with the bat-restricted subspecies T. cruzi marinkellei.</title>
        <authorList>
            <person name="Franzen O."/>
            <person name="Talavera-Lopez C."/>
            <person name="Ochaya S."/>
            <person name="Butler C.E."/>
            <person name="Messenger L.A."/>
            <person name="Lewis M.D."/>
            <person name="Llewellyn M.S."/>
            <person name="Marinkelle C.J."/>
            <person name="Tyler K.M."/>
            <person name="Miles M.A."/>
            <person name="Andersson B."/>
        </authorList>
    </citation>
    <scope>NUCLEOTIDE SEQUENCE [LARGE SCALE GENOMIC DNA]</scope>
    <source>
        <strain evidence="6 7">B7</strain>
    </source>
</reference>
<dbReference type="InterPro" id="IPR011047">
    <property type="entry name" value="Quinoprotein_ADH-like_sf"/>
</dbReference>
<evidence type="ECO:0000256" key="5">
    <source>
        <dbReference type="PROSITE-ProRule" id="PRU00221"/>
    </source>
</evidence>
<feature type="repeat" description="WD" evidence="5">
    <location>
        <begin position="623"/>
        <end position="665"/>
    </location>
</feature>
<sequence length="1350" mass="145850">MSELSPVALIPGGCQQDCALPVISHANVIAYCSAGAIYMHTPNTITLPASAGATVETGTEKNEKETFYNYPLTRIFASGVVGVIHSFDFNDEYMACVTSTTNTVVWRIADGENLNEKRVPSCVGEFFRREGGPSVVRIAGKYHILYGTKTGWVVSVNMNDGMTMHQLRLCVTYKNVNSNSLSTPASVATKIAGSHWEATETQVGYVTVVDVCTSRPDTIVVGTSEGYLFVLSIHPANGLRQTASLRPFSVPAVFEDKPAAASTNNESDTLNEMGWLPVTAVAFDPNNPNFVAVGSRDGGLVLVDIVSTTIVQTYAVNGEPVISIAWLAGQAGEFVTTDGESSKLQVWSVSTRTAVAVWRPVAGCAIFGSAAFAPEHLFLALRSGSVAVFNTRTGQIGMQTEAGHTGVMHTCRYAHYDKDQLATTSTDGTIRVWNTKQLVLQHTLDVGRVIVRSMDWSLSGKYLAAGLSNGEVVCYYVQTQREHWRVSVTTVSSVYFVSWSCTESGGHIAASHRDGLAVISARDGKIVRHYKTKSPVSGIEFDRKHPKHLAAACHDGQVLVFHISSTREEPALILTGHTAAASSVAYNPTVPNFLLSCSHDTTLRLWDLYSGASHTASVSSRVLRGHTNSVNAIAWCSIAPYIALSASSDCTVRLWDVRGGTNLATVRAHNAEVMALSTHPERPLVFASISRDTSIIFWHLGLLRQVYLEAALGRIEHCIVPDGASLLARAAASSSSSFFVEPAFSVTGDIVQELNKELKEANLAPHKRMERLVRMFEFPCGAADLARAAGFSVDPQDISNAKCTVVPTSRLVEVHGKWGKSNVEKSHGKTVTNAGEEYKKTRIIEAAESMLQLGKVTEYCQLMAEVGEWDRAIAAAPVVSRDFWRSLCLKAAETMEAAGSACALRYFIMAEESARAALLVSRQSNKNWDLAAVIAQTCPQHVADETSTEPPHNTTVDTNGVSVVVRGLLNARATALENAMNPRIVAATKLAEGANDDAVMDLIHSGDVVIAHLLVHTVPLQRQTTIDAGYRLSMLLSCRQRQWDTALICATRHSNPHDGLATVLAFYQEAEEKARSVDTNAAPVSVNERMKSFHEQLLLECQRLQLPLDAESIQRKHATDGLGSINQLAAMALSPKTPIGTVTSEELLHTMSNFIDSVLQAALQDIDSPNAVFYLKQAFAATFYVSLPIQSASKGTTSTTPTGFATTITGKGTHSVAVRRFLAQVFLLAALMCVKVYRFPNFLNPTFTKARELAEGDNHLMALLSKAQQSLGSYSPHSVEVGCPTLGASIPFYGIEDGIQLKSMLTKEPLTGAVHVLEDGDSLIGKSEAFQWMLCCAFSPLASGARFLPL</sequence>
<evidence type="ECO:0000256" key="1">
    <source>
        <dbReference type="ARBA" id="ARBA00022574"/>
    </source>
</evidence>
<dbReference type="GO" id="GO:1990904">
    <property type="term" value="C:ribonucleoprotein complex"/>
    <property type="evidence" value="ECO:0007669"/>
    <property type="project" value="UniProtKB-KW"/>
</dbReference>
<proteinExistence type="predicted"/>
<dbReference type="Gene3D" id="2.130.10.10">
    <property type="entry name" value="YVTN repeat-like/Quinoprotein amine dehydrogenase"/>
    <property type="match status" value="3"/>
</dbReference>
<dbReference type="PANTHER" id="PTHR44464:SF1">
    <property type="entry name" value="WD REPEAT-CONTAINING PROTEIN 17"/>
    <property type="match status" value="1"/>
</dbReference>
<dbReference type="PROSITE" id="PS50294">
    <property type="entry name" value="WD_REPEATS_REGION"/>
    <property type="match status" value="2"/>
</dbReference>
<evidence type="ECO:0000256" key="2">
    <source>
        <dbReference type="ARBA" id="ARBA00022737"/>
    </source>
</evidence>
<protein>
    <submittedName>
        <fullName evidence="6">Uncharacterized protein</fullName>
    </submittedName>
</protein>
<dbReference type="InterPro" id="IPR015943">
    <property type="entry name" value="WD40/YVTN_repeat-like_dom_sf"/>
</dbReference>
<dbReference type="SMART" id="SM00320">
    <property type="entry name" value="WD40"/>
    <property type="match status" value="8"/>
</dbReference>
<keyword evidence="7" id="KW-1185">Reference proteome</keyword>
<keyword evidence="2" id="KW-0677">Repeat</keyword>
<keyword evidence="1 5" id="KW-0853">WD repeat</keyword>
<keyword evidence="3" id="KW-0689">Ribosomal protein</keyword>
<accession>K2MNX3</accession>
<evidence type="ECO:0000313" key="6">
    <source>
        <dbReference type="EMBL" id="EKF27339.1"/>
    </source>
</evidence>
<dbReference type="InterPro" id="IPR001680">
    <property type="entry name" value="WD40_rpt"/>
</dbReference>
<gene>
    <name evidence="6" type="ORF">MOQ_008940</name>
</gene>
<name>K2MNX3_TRYCR</name>
<feature type="repeat" description="WD" evidence="5">
    <location>
        <begin position="401"/>
        <end position="434"/>
    </location>
</feature>
<feature type="repeat" description="WD" evidence="5">
    <location>
        <begin position="574"/>
        <end position="616"/>
    </location>
</feature>
<dbReference type="SUPFAM" id="SSF50998">
    <property type="entry name" value="Quinoprotein alcohol dehydrogenase-like"/>
    <property type="match status" value="1"/>
</dbReference>
<dbReference type="InterPro" id="IPR020472">
    <property type="entry name" value="WD40_PAC1"/>
</dbReference>
<dbReference type="SUPFAM" id="SSF50978">
    <property type="entry name" value="WD40 repeat-like"/>
    <property type="match status" value="1"/>
</dbReference>
<dbReference type="PROSITE" id="PS50082">
    <property type="entry name" value="WD_REPEATS_2"/>
    <property type="match status" value="3"/>
</dbReference>
<dbReference type="GO" id="GO:0005840">
    <property type="term" value="C:ribosome"/>
    <property type="evidence" value="ECO:0007669"/>
    <property type="project" value="UniProtKB-KW"/>
</dbReference>
<evidence type="ECO:0000256" key="4">
    <source>
        <dbReference type="ARBA" id="ARBA00023274"/>
    </source>
</evidence>
<dbReference type="PROSITE" id="PS00678">
    <property type="entry name" value="WD_REPEATS_1"/>
    <property type="match status" value="2"/>
</dbReference>
<organism evidence="6 7">
    <name type="scientific">Trypanosoma cruzi marinkellei</name>
    <dbReference type="NCBI Taxonomy" id="85056"/>
    <lineage>
        <taxon>Eukaryota</taxon>
        <taxon>Discoba</taxon>
        <taxon>Euglenozoa</taxon>
        <taxon>Kinetoplastea</taxon>
        <taxon>Metakinetoplastina</taxon>
        <taxon>Trypanosomatida</taxon>
        <taxon>Trypanosomatidae</taxon>
        <taxon>Trypanosoma</taxon>
        <taxon>Schizotrypanum</taxon>
    </lineage>
</organism>
<keyword evidence="4" id="KW-0687">Ribonucleoprotein</keyword>
<dbReference type="Proteomes" id="UP000007350">
    <property type="component" value="Unassembled WGS sequence"/>
</dbReference>
<dbReference type="OrthoDB" id="2161379at2759"/>
<dbReference type="InterPro" id="IPR036322">
    <property type="entry name" value="WD40_repeat_dom_sf"/>
</dbReference>
<comment type="caution">
    <text evidence="6">The sequence shown here is derived from an EMBL/GenBank/DDBJ whole genome shotgun (WGS) entry which is preliminary data.</text>
</comment>
<dbReference type="InterPro" id="IPR019775">
    <property type="entry name" value="WD40_repeat_CS"/>
</dbReference>
<dbReference type="Pfam" id="PF00400">
    <property type="entry name" value="WD40"/>
    <property type="match status" value="4"/>
</dbReference>
<dbReference type="PRINTS" id="PR00320">
    <property type="entry name" value="GPROTEINBRPT"/>
</dbReference>
<dbReference type="PANTHER" id="PTHR44464">
    <property type="entry name" value="WD REPEAT-CONTAINING PROTEIN 17"/>
    <property type="match status" value="1"/>
</dbReference>